<keyword evidence="4" id="KW-1185">Reference proteome</keyword>
<gene>
    <name evidence="3" type="ORF">EV201_1546</name>
</gene>
<dbReference type="SUPFAM" id="SSF143456">
    <property type="entry name" value="VC0467-like"/>
    <property type="match status" value="1"/>
</dbReference>
<dbReference type="HAMAP" id="MF_00758">
    <property type="entry name" value="UPF0301"/>
    <property type="match status" value="1"/>
</dbReference>
<dbReference type="PANTHER" id="PTHR30327:SF1">
    <property type="entry name" value="UPF0301 PROTEIN YQGE"/>
    <property type="match status" value="1"/>
</dbReference>
<dbReference type="EMBL" id="SHKN01000001">
    <property type="protein sequence ID" value="RZT96895.1"/>
    <property type="molecule type" value="Genomic_DNA"/>
</dbReference>
<evidence type="ECO:0000313" key="3">
    <source>
        <dbReference type="EMBL" id="RZT96895.1"/>
    </source>
</evidence>
<protein>
    <recommendedName>
        <fullName evidence="2">UPF0301 protein EV201_1546</fullName>
    </recommendedName>
</protein>
<reference evidence="3 4" key="1">
    <citation type="submission" date="2019-02" db="EMBL/GenBank/DDBJ databases">
        <title>Genomic Encyclopedia of Type Strains, Phase IV (KMG-IV): sequencing the most valuable type-strain genomes for metagenomic binning, comparative biology and taxonomic classification.</title>
        <authorList>
            <person name="Goeker M."/>
        </authorList>
    </citation>
    <scope>NUCLEOTIDE SEQUENCE [LARGE SCALE GENOMIC DNA]</scope>
    <source>
        <strain evidence="3 4">DSM 28825</strain>
    </source>
</reference>
<dbReference type="AlphaFoldDB" id="A0A4V2FT59"/>
<dbReference type="Proteomes" id="UP000293562">
    <property type="component" value="Unassembled WGS sequence"/>
</dbReference>
<sequence length="196" mass="22488">MDGLENIFRLGSNNIKPEKGKVLIAEPFLEGRYFKRSVVLLTEFSKEGAVGFVLNKPIHLNINELLTDLDVFESEVFVGGPVQNNQIYYLHTIPELIPNSFQIFNNLYWGGDFAILKELISNKKVEHDQIRFFAGYSGWNAGQLEDEIKENSWLVSSLEMKEIMALDNVDIWQKALIQLGGNYKVWANFPKDQNMN</sequence>
<accession>A0A4V2FT59</accession>
<dbReference type="RefSeq" id="WP_130306972.1">
    <property type="nucleotide sequence ID" value="NZ_SHKN01000001.1"/>
</dbReference>
<evidence type="ECO:0000256" key="1">
    <source>
        <dbReference type="ARBA" id="ARBA00009600"/>
    </source>
</evidence>
<comment type="similarity">
    <text evidence="1 2">Belongs to the UPF0301 (AlgH) family.</text>
</comment>
<dbReference type="OrthoDB" id="9807486at2"/>
<proteinExistence type="inferred from homology"/>
<dbReference type="PANTHER" id="PTHR30327">
    <property type="entry name" value="UNCHARACTERIZED PROTEIN YQGE"/>
    <property type="match status" value="1"/>
</dbReference>
<dbReference type="Gene3D" id="3.40.1740.10">
    <property type="entry name" value="VC0467-like"/>
    <property type="match status" value="1"/>
</dbReference>
<organism evidence="3 4">
    <name type="scientific">Ancylomarina subtilis</name>
    <dbReference type="NCBI Taxonomy" id="1639035"/>
    <lineage>
        <taxon>Bacteria</taxon>
        <taxon>Pseudomonadati</taxon>
        <taxon>Bacteroidota</taxon>
        <taxon>Bacteroidia</taxon>
        <taxon>Marinilabiliales</taxon>
        <taxon>Marinifilaceae</taxon>
        <taxon>Ancylomarina</taxon>
    </lineage>
</organism>
<name>A0A4V2FT59_9BACT</name>
<dbReference type="GO" id="GO:0005829">
    <property type="term" value="C:cytosol"/>
    <property type="evidence" value="ECO:0007669"/>
    <property type="project" value="TreeGrafter"/>
</dbReference>
<dbReference type="InterPro" id="IPR003774">
    <property type="entry name" value="AlgH-like"/>
</dbReference>
<evidence type="ECO:0000256" key="2">
    <source>
        <dbReference type="HAMAP-Rule" id="MF_00758"/>
    </source>
</evidence>
<comment type="caution">
    <text evidence="3">The sequence shown here is derived from an EMBL/GenBank/DDBJ whole genome shotgun (WGS) entry which is preliminary data.</text>
</comment>
<dbReference type="Pfam" id="PF02622">
    <property type="entry name" value="DUF179"/>
    <property type="match status" value="1"/>
</dbReference>
<evidence type="ECO:0000313" key="4">
    <source>
        <dbReference type="Proteomes" id="UP000293562"/>
    </source>
</evidence>